<dbReference type="Proteomes" id="UP000887579">
    <property type="component" value="Unplaced"/>
</dbReference>
<organism evidence="1 2">
    <name type="scientific">Panagrolaimus sp. ES5</name>
    <dbReference type="NCBI Taxonomy" id="591445"/>
    <lineage>
        <taxon>Eukaryota</taxon>
        <taxon>Metazoa</taxon>
        <taxon>Ecdysozoa</taxon>
        <taxon>Nematoda</taxon>
        <taxon>Chromadorea</taxon>
        <taxon>Rhabditida</taxon>
        <taxon>Tylenchina</taxon>
        <taxon>Panagrolaimomorpha</taxon>
        <taxon>Panagrolaimoidea</taxon>
        <taxon>Panagrolaimidae</taxon>
        <taxon>Panagrolaimus</taxon>
    </lineage>
</organism>
<sequence>MLIFAAPQKEMFRFLFSLFVLILPIYGEKLLLVQTLFRHGDRTPSYTYPNDPYQESHWGESWGQLTTRGMTQHFEQGIKIRDRYIYDHPFISGEYRDYDAYSNRTLMSAYSHIAGFYEKSDNTYPHGNAKWPTRWTPVPVHTVEFKTDHLLNTEAHCPRREEIHKTLKSNSKFKTFMSQHEPLLRTISQKSGINTDDFETFAHVERFYS</sequence>
<name>A0AC34G7R5_9BILA</name>
<dbReference type="WBParaSite" id="ES5_v2.g25578.t1">
    <property type="protein sequence ID" value="ES5_v2.g25578.t1"/>
    <property type="gene ID" value="ES5_v2.g25578"/>
</dbReference>
<proteinExistence type="predicted"/>
<accession>A0AC34G7R5</accession>
<evidence type="ECO:0000313" key="2">
    <source>
        <dbReference type="WBParaSite" id="ES5_v2.g25578.t1"/>
    </source>
</evidence>
<evidence type="ECO:0000313" key="1">
    <source>
        <dbReference type="Proteomes" id="UP000887579"/>
    </source>
</evidence>
<protein>
    <submittedName>
        <fullName evidence="2">Lysosomal acid phosphatase</fullName>
    </submittedName>
</protein>
<reference evidence="2" key="1">
    <citation type="submission" date="2022-11" db="UniProtKB">
        <authorList>
            <consortium name="WormBaseParasite"/>
        </authorList>
    </citation>
    <scope>IDENTIFICATION</scope>
</reference>